<dbReference type="GO" id="GO:0032043">
    <property type="term" value="P:mitochondrial DNA catabolic process"/>
    <property type="evidence" value="ECO:0007669"/>
    <property type="project" value="EnsemblFungi"/>
</dbReference>
<feature type="domain" description="DNA-directed DNA polymerase family A palm" evidence="17">
    <location>
        <begin position="710"/>
        <end position="940"/>
    </location>
</feature>
<evidence type="ECO:0000256" key="16">
    <source>
        <dbReference type="SAM" id="MobiDB-lite"/>
    </source>
</evidence>
<keyword evidence="6" id="KW-0548">Nucleotidyltransferase</keyword>
<organism evidence="18 19">
    <name type="scientific">Candida parapsilosis</name>
    <name type="common">Yeast</name>
    <dbReference type="NCBI Taxonomy" id="5480"/>
    <lineage>
        <taxon>Eukaryota</taxon>
        <taxon>Fungi</taxon>
        <taxon>Dikarya</taxon>
        <taxon>Ascomycota</taxon>
        <taxon>Saccharomycotina</taxon>
        <taxon>Pichiomycetes</taxon>
        <taxon>Debaryomycetaceae</taxon>
        <taxon>Candida/Lodderomyces clade</taxon>
        <taxon>Candida</taxon>
    </lineage>
</organism>
<dbReference type="GO" id="GO:0003887">
    <property type="term" value="F:DNA-directed DNA polymerase activity"/>
    <property type="evidence" value="ECO:0007669"/>
    <property type="project" value="UniProtKB-KW"/>
</dbReference>
<dbReference type="Pfam" id="PF00476">
    <property type="entry name" value="DNA_pol_A"/>
    <property type="match status" value="1"/>
</dbReference>
<accession>A0A8X7NJL7</accession>
<evidence type="ECO:0000256" key="7">
    <source>
        <dbReference type="ARBA" id="ARBA00022705"/>
    </source>
</evidence>
<dbReference type="EMBL" id="JABWAB010000009">
    <property type="protein sequence ID" value="KAF6045384.1"/>
    <property type="molecule type" value="Genomic_DNA"/>
</dbReference>
<dbReference type="FunFam" id="1.10.150.20:FF:000035">
    <property type="entry name" value="DNA polymerase gamma, mitochondrial"/>
    <property type="match status" value="1"/>
</dbReference>
<dbReference type="OrthoDB" id="5588663at2759"/>
<dbReference type="EC" id="2.7.7.7" evidence="4"/>
<keyword evidence="5" id="KW-0808">Transferase</keyword>
<dbReference type="PANTHER" id="PTHR10267">
    <property type="entry name" value="DNA POLYMERASE SUBUNIT GAMMA-1"/>
    <property type="match status" value="1"/>
</dbReference>
<dbReference type="GO" id="GO:0005760">
    <property type="term" value="C:gamma DNA polymerase complex"/>
    <property type="evidence" value="ECO:0007669"/>
    <property type="project" value="InterPro"/>
</dbReference>
<dbReference type="PRINTS" id="PR00867">
    <property type="entry name" value="DNAPOLG"/>
</dbReference>
<dbReference type="InterPro" id="IPR002297">
    <property type="entry name" value="DNA-dir_DNA_pol_A_mt"/>
</dbReference>
<comment type="cofactor">
    <cofactor evidence="1">
        <name>Mg(2+)</name>
        <dbReference type="ChEBI" id="CHEBI:18420"/>
    </cofactor>
</comment>
<feature type="region of interest" description="Disordered" evidence="16">
    <location>
        <begin position="1111"/>
        <end position="1265"/>
    </location>
</feature>
<evidence type="ECO:0000256" key="15">
    <source>
        <dbReference type="ARBA" id="ARBA00069489"/>
    </source>
</evidence>
<comment type="similarity">
    <text evidence="3">Belongs to the DNA polymerase type-A family.</text>
</comment>
<dbReference type="CDD" id="cd08641">
    <property type="entry name" value="DNA_pol_gammaA"/>
    <property type="match status" value="1"/>
</dbReference>
<evidence type="ECO:0000259" key="17">
    <source>
        <dbReference type="SMART" id="SM00482"/>
    </source>
</evidence>
<keyword evidence="11" id="KW-0496">Mitochondrion</keyword>
<evidence type="ECO:0000256" key="12">
    <source>
        <dbReference type="ARBA" id="ARBA00031966"/>
    </source>
</evidence>
<feature type="compositionally biased region" description="Basic and acidic residues" evidence="16">
    <location>
        <begin position="1178"/>
        <end position="1188"/>
    </location>
</feature>
<evidence type="ECO:0000256" key="11">
    <source>
        <dbReference type="ARBA" id="ARBA00023128"/>
    </source>
</evidence>
<name>A0A8X7NJL7_CANPA</name>
<keyword evidence="10" id="KW-0238">DNA-binding</keyword>
<dbReference type="GO" id="GO:0003677">
    <property type="term" value="F:DNA binding"/>
    <property type="evidence" value="ECO:0007669"/>
    <property type="project" value="UniProtKB-KW"/>
</dbReference>
<evidence type="ECO:0000313" key="18">
    <source>
        <dbReference type="EMBL" id="KAF6045384.1"/>
    </source>
</evidence>
<dbReference type="Gene3D" id="3.30.420.390">
    <property type="match status" value="2"/>
</dbReference>
<feature type="compositionally biased region" description="Polar residues" evidence="16">
    <location>
        <begin position="1167"/>
        <end position="1177"/>
    </location>
</feature>
<dbReference type="Gene3D" id="1.10.150.20">
    <property type="entry name" value="5' to 3' exonuclease, C-terminal subdomain"/>
    <property type="match status" value="1"/>
</dbReference>
<evidence type="ECO:0000256" key="10">
    <source>
        <dbReference type="ARBA" id="ARBA00023125"/>
    </source>
</evidence>
<dbReference type="InterPro" id="IPR043502">
    <property type="entry name" value="DNA/RNA_pol_sf"/>
</dbReference>
<evidence type="ECO:0000313" key="19">
    <source>
        <dbReference type="Proteomes" id="UP000590412"/>
    </source>
</evidence>
<keyword evidence="7" id="KW-0235">DNA replication</keyword>
<dbReference type="SUPFAM" id="SSF56672">
    <property type="entry name" value="DNA/RNA polymerases"/>
    <property type="match status" value="1"/>
</dbReference>
<evidence type="ECO:0000256" key="9">
    <source>
        <dbReference type="ARBA" id="ARBA00022932"/>
    </source>
</evidence>
<evidence type="ECO:0000256" key="13">
    <source>
        <dbReference type="ARBA" id="ARBA00049244"/>
    </source>
</evidence>
<dbReference type="InterPro" id="IPR041336">
    <property type="entry name" value="DNApol_Exo"/>
</dbReference>
<reference evidence="18" key="1">
    <citation type="submission" date="2020-03" db="EMBL/GenBank/DDBJ databases">
        <title>FDA dAtabase for Regulatory Grade micrObial Sequences (FDA-ARGOS): Supporting development and validation of Infectious Disease Dx tests.</title>
        <authorList>
            <person name="Campos J."/>
            <person name="Goldberg B."/>
            <person name="Tallon L."/>
            <person name="Sadzewicz L."/>
            <person name="Vavikolanu K."/>
            <person name="Mehta A."/>
            <person name="Aluvathingal J."/>
            <person name="Nadendla S."/>
            <person name="Nandy P."/>
            <person name="Geyer C."/>
            <person name="Yan Y."/>
            <person name="Sichtig H."/>
        </authorList>
    </citation>
    <scope>NUCLEOTIDE SEQUENCE [LARGE SCALE GENOMIC DNA]</scope>
    <source>
        <strain evidence="18">FDAARGOS_652</strain>
    </source>
</reference>
<feature type="compositionally biased region" description="Polar residues" evidence="16">
    <location>
        <begin position="1215"/>
        <end position="1242"/>
    </location>
</feature>
<dbReference type="SUPFAM" id="SSF53098">
    <property type="entry name" value="Ribonuclease H-like"/>
    <property type="match status" value="1"/>
</dbReference>
<keyword evidence="8" id="KW-0460">Magnesium</keyword>
<dbReference type="SMART" id="SM00482">
    <property type="entry name" value="POLAc"/>
    <property type="match status" value="1"/>
</dbReference>
<evidence type="ECO:0000256" key="5">
    <source>
        <dbReference type="ARBA" id="ARBA00022679"/>
    </source>
</evidence>
<evidence type="ECO:0000256" key="3">
    <source>
        <dbReference type="ARBA" id="ARBA00007705"/>
    </source>
</evidence>
<comment type="caution">
    <text evidence="18">The sequence shown here is derived from an EMBL/GenBank/DDBJ whole genome shotgun (WGS) entry which is preliminary data.</text>
</comment>
<protein>
    <recommendedName>
        <fullName evidence="15">DNA polymerase gamma</fullName>
        <ecNumber evidence="4">2.7.7.7</ecNumber>
    </recommendedName>
    <alternativeName>
        <fullName evidence="12">Mitochondrial DNA polymerase catalytic subunit</fullName>
    </alternativeName>
</protein>
<dbReference type="InterPro" id="IPR047580">
    <property type="entry name" value="POLG_palm_dom"/>
</dbReference>
<evidence type="ECO:0000256" key="4">
    <source>
        <dbReference type="ARBA" id="ARBA00012417"/>
    </source>
</evidence>
<dbReference type="GO" id="GO:0006995">
    <property type="term" value="P:cellular response to nitrogen starvation"/>
    <property type="evidence" value="ECO:0007669"/>
    <property type="project" value="EnsemblFungi"/>
</dbReference>
<gene>
    <name evidence="18" type="ORF">FOB60_004956</name>
</gene>
<dbReference type="GO" id="GO:0006264">
    <property type="term" value="P:mitochondrial DNA replication"/>
    <property type="evidence" value="ECO:0007669"/>
    <property type="project" value="EnsemblFungi"/>
</dbReference>
<keyword evidence="9" id="KW-0239">DNA-directed DNA polymerase</keyword>
<dbReference type="Proteomes" id="UP000590412">
    <property type="component" value="Unassembled WGS sequence"/>
</dbReference>
<proteinExistence type="inferred from homology"/>
<evidence type="ECO:0000256" key="14">
    <source>
        <dbReference type="ARBA" id="ARBA00057053"/>
    </source>
</evidence>
<feature type="compositionally biased region" description="Low complexity" evidence="16">
    <location>
        <begin position="1195"/>
        <end position="1207"/>
    </location>
</feature>
<comment type="subcellular location">
    <subcellularLocation>
        <location evidence="2">Mitochondrion</location>
    </subcellularLocation>
</comment>
<dbReference type="PROSITE" id="PS00447">
    <property type="entry name" value="DNA_POLYMERASE_A"/>
    <property type="match status" value="1"/>
</dbReference>
<dbReference type="InterPro" id="IPR019760">
    <property type="entry name" value="DNA-dir_DNA_pol_A_CS"/>
</dbReference>
<dbReference type="GO" id="GO:0008408">
    <property type="term" value="F:3'-5' exonuclease activity"/>
    <property type="evidence" value="ECO:0007669"/>
    <property type="project" value="EnsemblFungi"/>
</dbReference>
<feature type="compositionally biased region" description="Basic and acidic residues" evidence="16">
    <location>
        <begin position="1134"/>
        <end position="1149"/>
    </location>
</feature>
<dbReference type="Pfam" id="PF18136">
    <property type="entry name" value="DNApol_Exo"/>
    <property type="match status" value="1"/>
</dbReference>
<evidence type="ECO:0000256" key="8">
    <source>
        <dbReference type="ARBA" id="ARBA00022842"/>
    </source>
</evidence>
<dbReference type="InterPro" id="IPR012337">
    <property type="entry name" value="RNaseH-like_sf"/>
</dbReference>
<comment type="function">
    <text evidence="14">Involved in the replication of mitochondrial DNA.</text>
</comment>
<dbReference type="PANTHER" id="PTHR10267:SF0">
    <property type="entry name" value="DNA POLYMERASE SUBUNIT GAMMA-1"/>
    <property type="match status" value="1"/>
</dbReference>
<evidence type="ECO:0000256" key="1">
    <source>
        <dbReference type="ARBA" id="ARBA00001946"/>
    </source>
</evidence>
<sequence length="1369" mass="155767">MISRSFTQVVGRSSHKICRLRRHIQQSSTLRNDPDVTELPRVNQVGIQYLSHQLHKKVFPTTELDDYLNPEHPELLEAAKKHLQANDLLGKKTQITNPITINHFPDLVGKSLDEHFYKLGQKSAEPYLSMAQKFLSPESSIPPIPSQDEWLMQPGWTRYTQDGTSPEKVPYPLEDELVFDVEVLYKIKKFPIIATCASSKAWYGWVSPVLLDASDRWKKKIDYNHLIPMNCAKQPKLLIGYNVSYDRARILEEYNIKKSKAFYLDGMAMHVAISGICSRQRPMWQKFNKAKAKAELAQEQEDEENEYCDQEEDDEYDPAVSIQEDPWLLTGSPNSLANVAKFHCGIEMNKTAREYFASEDPREIVKNFNLLMNYCAHDVDATYKVTKKLFPEFFTKVPHPVSFAALNHLGSLILPTSTKWKSYIESAEACYDANRAEVNDTLKKLALNLIQHIEKKDSKLAPKYEKDPWLNQLNWKLKKGRFKKDGSPYKRNAYLTGYPEWYRDLWGSVAPAGSQMNLTLKTRITPLLLKLKWENFPLFWTDTEGWCFKVPFDEDHLAYLFSKNYVRATLTPEEIDATHDKLHEDGKSYVLFKVPHPDGPNKRCTSVLSKNYMRYFDDGTLTSEYDYAKKILKLNHEASYWTGNRNRIMDQFVVYNKEGKNKFFDTKKECQEHKDMGIIIPNLASMGTITRRATENTWLTASNAKKNRIGSELKSLIEAPKGYCFIGADVDSEELWIASLVGDSMFGIHGGSALGWMTLEGEKSQGTDLHSKTASILDISRNDAKVFNYGRIYGAGITFATRLLKQFNSDLSDIEAEEIAQKLYASTKGMTQSPRSLGSKKVYYGGSESVMFNALESIAQQPEPKTPVLGASITDALNSKNLKKNTYMTSRVNWTIQSSGVDYLHLLIVSMEYLIEKYGIDARLAITVHDELRYLVKEKDKYLAALLLQISNVWTRAMFCEQLGIKEVPQSCAFFSEIDIDHVLRKEVSMDCVTPSHPDPIAPGESLNIKQLLDRTNNGEILNCNPKPMTLRTTKYEPRVPVIQTLRSGWTEQASIQLVKLQTSTNKEEWIQNLRQLNRIIRTYVTDEQKEILVKFHDDRVNDKARHVVYRRDRKRKTQTKDAGKVAPDFDLEVEPKRGKDTKGKDTKGKGSRGKRVAKATDDASTKKVSMGQSETEYASREGDEKTVQPRFYGSNSLTIPSSTSESSGDETKNESMNVNAAMSSAVHPQTHASLTNANSSPLCGPPSARPHYSNPSTRPHASKLGFANKMGYHTSTGAMNHTLLQGSENVAGFSSREPLKSNQLMVGCDDFVCCGDLFETRYRSRRRRISIRGGTCLVEELAGEFPKIGWRRKRRRGRKKDRLCYFSG</sequence>
<dbReference type="Gene3D" id="3.30.70.370">
    <property type="match status" value="1"/>
</dbReference>
<evidence type="ECO:0000256" key="2">
    <source>
        <dbReference type="ARBA" id="ARBA00004173"/>
    </source>
</evidence>
<evidence type="ECO:0000256" key="6">
    <source>
        <dbReference type="ARBA" id="ARBA00022695"/>
    </source>
</evidence>
<comment type="catalytic activity">
    <reaction evidence="13">
        <text>DNA(n) + a 2'-deoxyribonucleoside 5'-triphosphate = DNA(n+1) + diphosphate</text>
        <dbReference type="Rhea" id="RHEA:22508"/>
        <dbReference type="Rhea" id="RHEA-COMP:17339"/>
        <dbReference type="Rhea" id="RHEA-COMP:17340"/>
        <dbReference type="ChEBI" id="CHEBI:33019"/>
        <dbReference type="ChEBI" id="CHEBI:61560"/>
        <dbReference type="ChEBI" id="CHEBI:173112"/>
        <dbReference type="EC" id="2.7.7.7"/>
    </reaction>
</comment>
<dbReference type="InterPro" id="IPR001098">
    <property type="entry name" value="DNA-dir_DNA_pol_A_palm_dom"/>
</dbReference>